<evidence type="ECO:0000313" key="5">
    <source>
        <dbReference type="Proteomes" id="UP000182257"/>
    </source>
</evidence>
<comment type="similarity">
    <text evidence="2">Belongs to the Nudix hydrolase family.</text>
</comment>
<dbReference type="PROSITE" id="PS51462">
    <property type="entry name" value="NUDIX"/>
    <property type="match status" value="1"/>
</dbReference>
<dbReference type="InterPro" id="IPR020084">
    <property type="entry name" value="NUDIX_hydrolase_CS"/>
</dbReference>
<dbReference type="Pfam" id="PF00293">
    <property type="entry name" value="NUDIX"/>
    <property type="match status" value="1"/>
</dbReference>
<gene>
    <name evidence="4" type="ORF">SAMN05216462_2201</name>
</gene>
<dbReference type="GO" id="GO:0016787">
    <property type="term" value="F:hydrolase activity"/>
    <property type="evidence" value="ECO:0007669"/>
    <property type="project" value="UniProtKB-KW"/>
</dbReference>
<dbReference type="PANTHER" id="PTHR43736">
    <property type="entry name" value="ADP-RIBOSE PYROPHOSPHATASE"/>
    <property type="match status" value="1"/>
</dbReference>
<accession>A0A1H4D9I0</accession>
<evidence type="ECO:0000259" key="3">
    <source>
        <dbReference type="PROSITE" id="PS51462"/>
    </source>
</evidence>
<dbReference type="RefSeq" id="WP_074761574.1">
    <property type="nucleotide sequence ID" value="NZ_FNRF01000004.1"/>
</dbReference>
<evidence type="ECO:0000256" key="2">
    <source>
        <dbReference type="RuleBase" id="RU003476"/>
    </source>
</evidence>
<dbReference type="InterPro" id="IPR015797">
    <property type="entry name" value="NUDIX_hydrolase-like_dom_sf"/>
</dbReference>
<dbReference type="PRINTS" id="PR00502">
    <property type="entry name" value="NUDIXFAMILY"/>
</dbReference>
<dbReference type="PROSITE" id="PS00893">
    <property type="entry name" value="NUDIX_BOX"/>
    <property type="match status" value="1"/>
</dbReference>
<dbReference type="OrthoDB" id="9786141at2"/>
<reference evidence="4 5" key="1">
    <citation type="submission" date="2016-10" db="EMBL/GenBank/DDBJ databases">
        <authorList>
            <person name="de Groot N.N."/>
        </authorList>
    </citation>
    <scope>NUCLEOTIDE SEQUENCE [LARGE SCALE GENOMIC DNA]</scope>
    <source>
        <strain evidence="4 5">D31d</strain>
    </source>
</reference>
<dbReference type="EMBL" id="FNRF01000004">
    <property type="protein sequence ID" value="SEA69364.1"/>
    <property type="molecule type" value="Genomic_DNA"/>
</dbReference>
<sequence>MEYTYKYPRPAVTADCIVMTKEAAPKVLLIQRGADPFKGAWAFPGGFMNMDETTEQCAIRELEEETGLRVSEVRQIGAYSKVDRDPRGRTITVAYLAVIDKPATVIGQDDAAKAEWFPLSDLPHLAFDHYDIMQDVIRKYKEGRM</sequence>
<dbReference type="Gene3D" id="3.90.79.10">
    <property type="entry name" value="Nucleoside Triphosphate Pyrophosphohydrolase"/>
    <property type="match status" value="1"/>
</dbReference>
<dbReference type="InterPro" id="IPR000086">
    <property type="entry name" value="NUDIX_hydrolase_dom"/>
</dbReference>
<dbReference type="CDD" id="cd18873">
    <property type="entry name" value="NUDIX_NadM_like"/>
    <property type="match status" value="1"/>
</dbReference>
<name>A0A1H4D9I0_XYLRU</name>
<dbReference type="SUPFAM" id="SSF55811">
    <property type="entry name" value="Nudix"/>
    <property type="match status" value="1"/>
</dbReference>
<dbReference type="Proteomes" id="UP000182257">
    <property type="component" value="Unassembled WGS sequence"/>
</dbReference>
<keyword evidence="1 2" id="KW-0378">Hydrolase</keyword>
<dbReference type="AlphaFoldDB" id="A0A1H4D9I0"/>
<protein>
    <submittedName>
        <fullName evidence="4">8-oxo-dGTP diphosphatase</fullName>
    </submittedName>
</protein>
<organism evidence="4 5">
    <name type="scientific">Xylanibacter ruminicola</name>
    <name type="common">Prevotella ruminicola</name>
    <dbReference type="NCBI Taxonomy" id="839"/>
    <lineage>
        <taxon>Bacteria</taxon>
        <taxon>Pseudomonadati</taxon>
        <taxon>Bacteroidota</taxon>
        <taxon>Bacteroidia</taxon>
        <taxon>Bacteroidales</taxon>
        <taxon>Prevotellaceae</taxon>
        <taxon>Xylanibacter</taxon>
    </lineage>
</organism>
<feature type="domain" description="Nudix hydrolase" evidence="3">
    <location>
        <begin position="8"/>
        <end position="141"/>
    </location>
</feature>
<dbReference type="InterPro" id="IPR020476">
    <property type="entry name" value="Nudix_hydrolase"/>
</dbReference>
<proteinExistence type="inferred from homology"/>
<evidence type="ECO:0000256" key="1">
    <source>
        <dbReference type="ARBA" id="ARBA00022801"/>
    </source>
</evidence>
<dbReference type="PANTHER" id="PTHR43736:SF5">
    <property type="entry name" value="NUDIX HYDROLASE DOMAIN-CONTAINING PROTEIN"/>
    <property type="match status" value="1"/>
</dbReference>
<evidence type="ECO:0000313" key="4">
    <source>
        <dbReference type="EMBL" id="SEA69364.1"/>
    </source>
</evidence>